<keyword evidence="2 3" id="KW-0238">DNA-binding</keyword>
<dbReference type="Gene3D" id="1.10.357.10">
    <property type="entry name" value="Tetracycline Repressor, domain 2"/>
    <property type="match status" value="1"/>
</dbReference>
<dbReference type="Proteomes" id="UP000605259">
    <property type="component" value="Unassembled WGS sequence"/>
</dbReference>
<keyword evidence="1" id="KW-0678">Repressor</keyword>
<dbReference type="Pfam" id="PF00440">
    <property type="entry name" value="TetR_N"/>
    <property type="match status" value="1"/>
</dbReference>
<dbReference type="PANTHER" id="PTHR43479:SF11">
    <property type="entry name" value="ACREF_ENVCD OPERON REPRESSOR-RELATED"/>
    <property type="match status" value="1"/>
</dbReference>
<dbReference type="PROSITE" id="PS50977">
    <property type="entry name" value="HTH_TETR_2"/>
    <property type="match status" value="1"/>
</dbReference>
<name>A0A917AWY0_9BACI</name>
<comment type="caution">
    <text evidence="5">The sequence shown here is derived from an EMBL/GenBank/DDBJ whole genome shotgun (WGS) entry which is preliminary data.</text>
</comment>
<dbReference type="EMBL" id="BMFK01000005">
    <property type="protein sequence ID" value="GGE82595.1"/>
    <property type="molecule type" value="Genomic_DNA"/>
</dbReference>
<proteinExistence type="predicted"/>
<dbReference type="InterPro" id="IPR001647">
    <property type="entry name" value="HTH_TetR"/>
</dbReference>
<feature type="DNA-binding region" description="H-T-H motif" evidence="3">
    <location>
        <begin position="33"/>
        <end position="52"/>
    </location>
</feature>
<dbReference type="GO" id="GO:0003677">
    <property type="term" value="F:DNA binding"/>
    <property type="evidence" value="ECO:0007669"/>
    <property type="project" value="UniProtKB-UniRule"/>
</dbReference>
<evidence type="ECO:0000313" key="5">
    <source>
        <dbReference type="EMBL" id="GGE82595.1"/>
    </source>
</evidence>
<gene>
    <name evidence="5" type="ORF">GCM10007140_35280</name>
</gene>
<evidence type="ECO:0000256" key="3">
    <source>
        <dbReference type="PROSITE-ProRule" id="PRU00335"/>
    </source>
</evidence>
<sequence length="195" mass="22857">MSPRKVVAQELSRDMIIEAARRLFVQHGYQHTSMRQIAKQLNYSHGAIYYHFQNKAELFYAIVDQDFLMLMEILDDVLNKEIPSKVKVRGILLGFIEFGIKNPSHYEMMFLLKDETVHSYFAEGPNKSYDKFASSIYTLCEKKIDLKEIWSVFLSLHGFVAHYCRLDQTYEGIKVMAEAHVDFLMQILVSRMNEK</sequence>
<reference evidence="5" key="2">
    <citation type="submission" date="2020-09" db="EMBL/GenBank/DDBJ databases">
        <authorList>
            <person name="Sun Q."/>
            <person name="Zhou Y."/>
        </authorList>
    </citation>
    <scope>NUCLEOTIDE SEQUENCE</scope>
    <source>
        <strain evidence="5">CGMCC 1.12698</strain>
    </source>
</reference>
<evidence type="ECO:0000259" key="4">
    <source>
        <dbReference type="PROSITE" id="PS50977"/>
    </source>
</evidence>
<feature type="domain" description="HTH tetR-type" evidence="4">
    <location>
        <begin position="10"/>
        <end position="70"/>
    </location>
</feature>
<evidence type="ECO:0000313" key="6">
    <source>
        <dbReference type="Proteomes" id="UP000605259"/>
    </source>
</evidence>
<evidence type="ECO:0000256" key="1">
    <source>
        <dbReference type="ARBA" id="ARBA00022491"/>
    </source>
</evidence>
<dbReference type="InterPro" id="IPR009057">
    <property type="entry name" value="Homeodomain-like_sf"/>
</dbReference>
<dbReference type="SUPFAM" id="SSF46689">
    <property type="entry name" value="Homeodomain-like"/>
    <property type="match status" value="1"/>
</dbReference>
<protein>
    <recommendedName>
        <fullName evidence="4">HTH tetR-type domain-containing protein</fullName>
    </recommendedName>
</protein>
<dbReference type="InterPro" id="IPR050624">
    <property type="entry name" value="HTH-type_Tx_Regulator"/>
</dbReference>
<dbReference type="PANTHER" id="PTHR43479">
    <property type="entry name" value="ACREF/ENVCD OPERON REPRESSOR-RELATED"/>
    <property type="match status" value="1"/>
</dbReference>
<reference evidence="5" key="1">
    <citation type="journal article" date="2014" name="Int. J. Syst. Evol. Microbiol.">
        <title>Complete genome sequence of Corynebacterium casei LMG S-19264T (=DSM 44701T), isolated from a smear-ripened cheese.</title>
        <authorList>
            <consortium name="US DOE Joint Genome Institute (JGI-PGF)"/>
            <person name="Walter F."/>
            <person name="Albersmeier A."/>
            <person name="Kalinowski J."/>
            <person name="Ruckert C."/>
        </authorList>
    </citation>
    <scope>NUCLEOTIDE SEQUENCE</scope>
    <source>
        <strain evidence="5">CGMCC 1.12698</strain>
    </source>
</reference>
<dbReference type="PRINTS" id="PR00455">
    <property type="entry name" value="HTHTETR"/>
</dbReference>
<accession>A0A917AWY0</accession>
<organism evidence="5 6">
    <name type="scientific">Priestia taiwanensis</name>
    <dbReference type="NCBI Taxonomy" id="1347902"/>
    <lineage>
        <taxon>Bacteria</taxon>
        <taxon>Bacillati</taxon>
        <taxon>Bacillota</taxon>
        <taxon>Bacilli</taxon>
        <taxon>Bacillales</taxon>
        <taxon>Bacillaceae</taxon>
        <taxon>Priestia</taxon>
    </lineage>
</organism>
<dbReference type="AlphaFoldDB" id="A0A917AWY0"/>
<keyword evidence="6" id="KW-1185">Reference proteome</keyword>
<evidence type="ECO:0000256" key="2">
    <source>
        <dbReference type="ARBA" id="ARBA00023125"/>
    </source>
</evidence>
<dbReference type="RefSeq" id="WP_188389819.1">
    <property type="nucleotide sequence ID" value="NZ_BMFK01000005.1"/>
</dbReference>